<evidence type="ECO:0000256" key="1">
    <source>
        <dbReference type="SAM" id="SignalP"/>
    </source>
</evidence>
<reference evidence="2" key="1">
    <citation type="submission" date="2022-07" db="EMBL/GenBank/DDBJ databases">
        <authorList>
            <person name="Trinca V."/>
            <person name="Uliana J.V.C."/>
            <person name="Torres T.T."/>
            <person name="Ward R.J."/>
            <person name="Monesi N."/>
        </authorList>
    </citation>
    <scope>NUCLEOTIDE SEQUENCE</scope>
    <source>
        <strain evidence="2">HSMRA1968</strain>
        <tissue evidence="2">Whole embryos</tissue>
    </source>
</reference>
<dbReference type="AlphaFoldDB" id="A0A9Q0N7I6"/>
<name>A0A9Q0N7I6_9DIPT</name>
<comment type="caution">
    <text evidence="2">The sequence shown here is derived from an EMBL/GenBank/DDBJ whole genome shotgun (WGS) entry which is preliminary data.</text>
</comment>
<dbReference type="EMBL" id="WJQU01000002">
    <property type="protein sequence ID" value="KAJ6644286.1"/>
    <property type="molecule type" value="Genomic_DNA"/>
</dbReference>
<gene>
    <name evidence="2" type="ORF">Bhyg_09253</name>
</gene>
<feature type="signal peptide" evidence="1">
    <location>
        <begin position="1"/>
        <end position="23"/>
    </location>
</feature>
<dbReference type="Proteomes" id="UP001151699">
    <property type="component" value="Chromosome B"/>
</dbReference>
<sequence>MNKHFLLISALILLMSQCTLVLADSCNMASVAPPNNALPSACMSHADGCRFLNGEIEPNGRCPDASYICCVFRCEGEPDCEM</sequence>
<keyword evidence="1" id="KW-0732">Signal</keyword>
<evidence type="ECO:0000313" key="3">
    <source>
        <dbReference type="Proteomes" id="UP001151699"/>
    </source>
</evidence>
<proteinExistence type="predicted"/>
<feature type="chain" id="PRO_5040132100" evidence="1">
    <location>
        <begin position="24"/>
        <end position="82"/>
    </location>
</feature>
<accession>A0A9Q0N7I6</accession>
<protein>
    <submittedName>
        <fullName evidence="2">Uncharacterized protein</fullName>
    </submittedName>
</protein>
<organism evidence="2 3">
    <name type="scientific">Pseudolycoriella hygida</name>
    <dbReference type="NCBI Taxonomy" id="35572"/>
    <lineage>
        <taxon>Eukaryota</taxon>
        <taxon>Metazoa</taxon>
        <taxon>Ecdysozoa</taxon>
        <taxon>Arthropoda</taxon>
        <taxon>Hexapoda</taxon>
        <taxon>Insecta</taxon>
        <taxon>Pterygota</taxon>
        <taxon>Neoptera</taxon>
        <taxon>Endopterygota</taxon>
        <taxon>Diptera</taxon>
        <taxon>Nematocera</taxon>
        <taxon>Sciaroidea</taxon>
        <taxon>Sciaridae</taxon>
        <taxon>Pseudolycoriella</taxon>
    </lineage>
</organism>
<evidence type="ECO:0000313" key="2">
    <source>
        <dbReference type="EMBL" id="KAJ6644286.1"/>
    </source>
</evidence>
<keyword evidence="3" id="KW-1185">Reference proteome</keyword>